<comment type="caution">
    <text evidence="1">The sequence shown here is derived from an EMBL/GenBank/DDBJ whole genome shotgun (WGS) entry which is preliminary data.</text>
</comment>
<protein>
    <submittedName>
        <fullName evidence="1">4929_t:CDS:1</fullName>
    </submittedName>
</protein>
<proteinExistence type="predicted"/>
<gene>
    <name evidence="1" type="ORF">ACOLOM_LOCUS9059</name>
</gene>
<accession>A0ACA9NXK4</accession>
<dbReference type="EMBL" id="CAJVPT010025188">
    <property type="protein sequence ID" value="CAG8673938.1"/>
    <property type="molecule type" value="Genomic_DNA"/>
</dbReference>
<dbReference type="Proteomes" id="UP000789525">
    <property type="component" value="Unassembled WGS sequence"/>
</dbReference>
<reference evidence="1" key="1">
    <citation type="submission" date="2021-06" db="EMBL/GenBank/DDBJ databases">
        <authorList>
            <person name="Kallberg Y."/>
            <person name="Tangrot J."/>
            <person name="Rosling A."/>
        </authorList>
    </citation>
    <scope>NUCLEOTIDE SEQUENCE</scope>
    <source>
        <strain evidence="1">CL356</strain>
    </source>
</reference>
<sequence>IHQTNIQAPNVHHRLNIQPNNQQANVHLPRYQTNTNYNDAGLMGSNDPTMTHRSKVDLETPGTAQYTNPMCIHCQQISNQSHFSGNTSTQYPFPLQYYWTMTNNNFYQQPSSFVPPTAIYTPPPPPPQQAHMPGKNEQSISIRTVGTGGGGVTSKQSDSTQSITKRRRRRKTKATIGSPVPTGSNGGGGESSTGQDNLHRSKNGDIYRCSNCGARETPAWRRDLQGEALLCNACGERLSSTDGSWTRWGDTFGEDREARGWSAEVSKLRHNVDTLLARTRRIKALQPLWSVLETAWASAPR</sequence>
<name>A0ACA9NXK4_9GLOM</name>
<feature type="non-terminal residue" evidence="1">
    <location>
        <position position="1"/>
    </location>
</feature>
<organism evidence="1 2">
    <name type="scientific">Acaulospora colombiana</name>
    <dbReference type="NCBI Taxonomy" id="27376"/>
    <lineage>
        <taxon>Eukaryota</taxon>
        <taxon>Fungi</taxon>
        <taxon>Fungi incertae sedis</taxon>
        <taxon>Mucoromycota</taxon>
        <taxon>Glomeromycotina</taxon>
        <taxon>Glomeromycetes</taxon>
        <taxon>Diversisporales</taxon>
        <taxon>Acaulosporaceae</taxon>
        <taxon>Acaulospora</taxon>
    </lineage>
</organism>
<keyword evidence="2" id="KW-1185">Reference proteome</keyword>
<evidence type="ECO:0000313" key="1">
    <source>
        <dbReference type="EMBL" id="CAG8673938.1"/>
    </source>
</evidence>
<evidence type="ECO:0000313" key="2">
    <source>
        <dbReference type="Proteomes" id="UP000789525"/>
    </source>
</evidence>